<comment type="caution">
    <text evidence="15">The sequence shown here is derived from an EMBL/GenBank/DDBJ whole genome shotgun (WGS) entry which is preliminary data.</text>
</comment>
<evidence type="ECO:0000256" key="11">
    <source>
        <dbReference type="ARBA" id="ARBA00032707"/>
    </source>
</evidence>
<reference evidence="15 16" key="1">
    <citation type="submission" date="2020-06" db="EMBL/GenBank/DDBJ databases">
        <title>Altererythrobacter sp. HHU K3-1.</title>
        <authorList>
            <person name="Zhang D."/>
            <person name="Xue H."/>
        </authorList>
    </citation>
    <scope>NUCLEOTIDE SEQUENCE [LARGE SCALE GENOMIC DNA]</scope>
    <source>
        <strain evidence="15 16">HHU K3-1</strain>
    </source>
</reference>
<evidence type="ECO:0000313" key="15">
    <source>
        <dbReference type="EMBL" id="NVD45179.1"/>
    </source>
</evidence>
<feature type="transmembrane region" description="Helical" evidence="14">
    <location>
        <begin position="79"/>
        <end position="100"/>
    </location>
</feature>
<keyword evidence="16" id="KW-1185">Reference proteome</keyword>
<evidence type="ECO:0000256" key="5">
    <source>
        <dbReference type="ARBA" id="ARBA00022475"/>
    </source>
</evidence>
<comment type="miscellaneous">
    <text evidence="14">Bacitracin is thought to be involved in the inhibition of peptidoglycan synthesis by sequestering undecaprenyl diphosphate, thereby reducing the pool of lipid carrier available.</text>
</comment>
<dbReference type="EMBL" id="JABWGV010000003">
    <property type="protein sequence ID" value="NVD45179.1"/>
    <property type="molecule type" value="Genomic_DNA"/>
</dbReference>
<dbReference type="Pfam" id="PF02673">
    <property type="entry name" value="BacA"/>
    <property type="match status" value="1"/>
</dbReference>
<dbReference type="Proteomes" id="UP000561438">
    <property type="component" value="Unassembled WGS sequence"/>
</dbReference>
<dbReference type="RefSeq" id="WP_176267506.1">
    <property type="nucleotide sequence ID" value="NZ_JABWGV010000003.1"/>
</dbReference>
<keyword evidence="8 14" id="KW-1133">Transmembrane helix</keyword>
<keyword evidence="14" id="KW-0133">Cell shape</keyword>
<keyword evidence="7 14" id="KW-0378">Hydrolase</keyword>
<dbReference type="PANTHER" id="PTHR30622:SF3">
    <property type="entry name" value="UNDECAPRENYL-DIPHOSPHATASE"/>
    <property type="match status" value="1"/>
</dbReference>
<comment type="similarity">
    <text evidence="2 14">Belongs to the UppP family.</text>
</comment>
<sequence>MSLTLTAILLGILEGLTEFLPVSSTGHLILATELFGYDPGQWAQFNIVIQLGAVLAVVVSYWSLFWNMGTGLLRREAEAVHFTRNILLGFLPAAVIGVFAKDAIDVMLETPLVVTVALVIGGIAILVVEGIVKPKEDVGVAAMPWKTAIAIGFVQCLAMIPGTSRSASTILGALALGVGRKTAAEFSFFLAVPTMLGAATYKILSEPDALLSGTSAVGWDEIAIGFFVSFFVALIVIRAFVTYISKHGFAPFAWYRIIIGSAAFLWLWAA</sequence>
<evidence type="ECO:0000256" key="7">
    <source>
        <dbReference type="ARBA" id="ARBA00022801"/>
    </source>
</evidence>
<dbReference type="GO" id="GO:0008360">
    <property type="term" value="P:regulation of cell shape"/>
    <property type="evidence" value="ECO:0007669"/>
    <property type="project" value="UniProtKB-KW"/>
</dbReference>
<comment type="catalytic activity">
    <reaction evidence="13 14">
        <text>di-trans,octa-cis-undecaprenyl diphosphate + H2O = di-trans,octa-cis-undecaprenyl phosphate + phosphate + H(+)</text>
        <dbReference type="Rhea" id="RHEA:28094"/>
        <dbReference type="ChEBI" id="CHEBI:15377"/>
        <dbReference type="ChEBI" id="CHEBI:15378"/>
        <dbReference type="ChEBI" id="CHEBI:43474"/>
        <dbReference type="ChEBI" id="CHEBI:58405"/>
        <dbReference type="ChEBI" id="CHEBI:60392"/>
        <dbReference type="EC" id="3.6.1.27"/>
    </reaction>
</comment>
<evidence type="ECO:0000313" key="16">
    <source>
        <dbReference type="Proteomes" id="UP000561438"/>
    </source>
</evidence>
<dbReference type="NCBIfam" id="NF001390">
    <property type="entry name" value="PRK00281.1-4"/>
    <property type="match status" value="1"/>
</dbReference>
<comment type="function">
    <text evidence="14">Catalyzes the dephosphorylation of undecaprenyl diphosphate (UPP). Confers resistance to bacitracin.</text>
</comment>
<evidence type="ECO:0000256" key="9">
    <source>
        <dbReference type="ARBA" id="ARBA00023136"/>
    </source>
</evidence>
<evidence type="ECO:0000256" key="4">
    <source>
        <dbReference type="ARBA" id="ARBA00021581"/>
    </source>
</evidence>
<protein>
    <recommendedName>
        <fullName evidence="4 14">Undecaprenyl-diphosphatase</fullName>
        <ecNumber evidence="3 14">3.6.1.27</ecNumber>
    </recommendedName>
    <alternativeName>
        <fullName evidence="12 14">Bacitracin resistance protein</fullName>
    </alternativeName>
    <alternativeName>
        <fullName evidence="11 14">Undecaprenyl pyrophosphate phosphatase</fullName>
    </alternativeName>
</protein>
<keyword evidence="14" id="KW-0961">Cell wall biogenesis/degradation</keyword>
<name>A0A850HDE3_9SPHN</name>
<accession>A0A850HDE3</accession>
<keyword evidence="14" id="KW-0573">Peptidoglycan synthesis</keyword>
<dbReference type="NCBIfam" id="NF001389">
    <property type="entry name" value="PRK00281.1-2"/>
    <property type="match status" value="1"/>
</dbReference>
<feature type="transmembrane region" description="Helical" evidence="14">
    <location>
        <begin position="47"/>
        <end position="67"/>
    </location>
</feature>
<evidence type="ECO:0000256" key="8">
    <source>
        <dbReference type="ARBA" id="ARBA00022989"/>
    </source>
</evidence>
<dbReference type="GO" id="GO:0046677">
    <property type="term" value="P:response to antibiotic"/>
    <property type="evidence" value="ECO:0007669"/>
    <property type="project" value="UniProtKB-UniRule"/>
</dbReference>
<evidence type="ECO:0000256" key="13">
    <source>
        <dbReference type="ARBA" id="ARBA00047594"/>
    </source>
</evidence>
<gene>
    <name evidence="14" type="primary">uppP</name>
    <name evidence="15" type="ORF">HUV48_09120</name>
</gene>
<evidence type="ECO:0000256" key="14">
    <source>
        <dbReference type="HAMAP-Rule" id="MF_01006"/>
    </source>
</evidence>
<keyword evidence="10 14" id="KW-0046">Antibiotic resistance</keyword>
<dbReference type="NCBIfam" id="TIGR00753">
    <property type="entry name" value="undec_PP_bacA"/>
    <property type="match status" value="1"/>
</dbReference>
<dbReference type="InterPro" id="IPR003824">
    <property type="entry name" value="UppP"/>
</dbReference>
<organism evidence="15 16">
    <name type="scientific">Qipengyuania atrilutea</name>
    <dbReference type="NCBI Taxonomy" id="2744473"/>
    <lineage>
        <taxon>Bacteria</taxon>
        <taxon>Pseudomonadati</taxon>
        <taxon>Pseudomonadota</taxon>
        <taxon>Alphaproteobacteria</taxon>
        <taxon>Sphingomonadales</taxon>
        <taxon>Erythrobacteraceae</taxon>
        <taxon>Qipengyuania</taxon>
    </lineage>
</organism>
<evidence type="ECO:0000256" key="2">
    <source>
        <dbReference type="ARBA" id="ARBA00010621"/>
    </source>
</evidence>
<evidence type="ECO:0000256" key="12">
    <source>
        <dbReference type="ARBA" id="ARBA00032932"/>
    </source>
</evidence>
<keyword evidence="6 14" id="KW-0812">Transmembrane</keyword>
<proteinExistence type="inferred from homology"/>
<evidence type="ECO:0000256" key="6">
    <source>
        <dbReference type="ARBA" id="ARBA00022692"/>
    </source>
</evidence>
<evidence type="ECO:0000256" key="3">
    <source>
        <dbReference type="ARBA" id="ARBA00012374"/>
    </source>
</evidence>
<comment type="subcellular location">
    <subcellularLocation>
        <location evidence="1 14">Cell membrane</location>
        <topology evidence="1 14">Multi-pass membrane protein</topology>
    </subcellularLocation>
</comment>
<feature type="transmembrane region" description="Helical" evidence="14">
    <location>
        <begin position="224"/>
        <end position="241"/>
    </location>
</feature>
<dbReference type="HAMAP" id="MF_01006">
    <property type="entry name" value="Undec_diphosphatase"/>
    <property type="match status" value="1"/>
</dbReference>
<dbReference type="GO" id="GO:0005886">
    <property type="term" value="C:plasma membrane"/>
    <property type="evidence" value="ECO:0007669"/>
    <property type="project" value="UniProtKB-SubCell"/>
</dbReference>
<dbReference type="GO" id="GO:0071555">
    <property type="term" value="P:cell wall organization"/>
    <property type="evidence" value="ECO:0007669"/>
    <property type="project" value="UniProtKB-KW"/>
</dbReference>
<dbReference type="GO" id="GO:0009252">
    <property type="term" value="P:peptidoglycan biosynthetic process"/>
    <property type="evidence" value="ECO:0007669"/>
    <property type="project" value="UniProtKB-KW"/>
</dbReference>
<dbReference type="EC" id="3.6.1.27" evidence="3 14"/>
<evidence type="ECO:0000256" key="1">
    <source>
        <dbReference type="ARBA" id="ARBA00004651"/>
    </source>
</evidence>
<dbReference type="AlphaFoldDB" id="A0A850HDE3"/>
<dbReference type="GO" id="GO:0050380">
    <property type="term" value="F:undecaprenyl-diphosphatase activity"/>
    <property type="evidence" value="ECO:0007669"/>
    <property type="project" value="UniProtKB-UniRule"/>
</dbReference>
<evidence type="ECO:0000256" key="10">
    <source>
        <dbReference type="ARBA" id="ARBA00023251"/>
    </source>
</evidence>
<feature type="transmembrane region" description="Helical" evidence="14">
    <location>
        <begin position="112"/>
        <end position="132"/>
    </location>
</feature>
<dbReference type="PANTHER" id="PTHR30622">
    <property type="entry name" value="UNDECAPRENYL-DIPHOSPHATASE"/>
    <property type="match status" value="1"/>
</dbReference>
<keyword evidence="5 14" id="KW-1003">Cell membrane</keyword>
<feature type="transmembrane region" description="Helical" evidence="14">
    <location>
        <begin position="253"/>
        <end position="269"/>
    </location>
</feature>
<keyword evidence="9 14" id="KW-0472">Membrane</keyword>